<evidence type="ECO:0000313" key="9">
    <source>
        <dbReference type="Proteomes" id="UP001054811"/>
    </source>
</evidence>
<accession>A0ABY5NJQ3</accession>
<evidence type="ECO:0000256" key="2">
    <source>
        <dbReference type="ARBA" id="ARBA00022448"/>
    </source>
</evidence>
<dbReference type="EMBL" id="CP091139">
    <property type="protein sequence ID" value="UUT35398.1"/>
    <property type="molecule type" value="Genomic_DNA"/>
</dbReference>
<comment type="subcellular location">
    <subcellularLocation>
        <location evidence="1">Cell membrane</location>
        <topology evidence="1">Multi-pass membrane protein</topology>
    </subcellularLocation>
</comment>
<keyword evidence="2" id="KW-0813">Transport</keyword>
<evidence type="ECO:0000256" key="4">
    <source>
        <dbReference type="ARBA" id="ARBA00022989"/>
    </source>
</evidence>
<feature type="transmembrane region" description="Helical" evidence="6">
    <location>
        <begin position="64"/>
        <end position="90"/>
    </location>
</feature>
<dbReference type="RefSeq" id="WP_259611986.1">
    <property type="nucleotide sequence ID" value="NZ_CP091139.2"/>
</dbReference>
<sequence length="175" mass="17667">MRGTDALTAALLPIPQGVGALLSRTLAGRLTDSIGARAVSIGGFIVMGAATIPFALAGAATNDWWLMAVLLVRGFGMGAVMIPVMSVAFVGLERSEVPHASIITRLAQQVGGAFGTAVLAVILENATGGATDLAALASGFDVAFWWAVGFTVVAIGVCLTLPGRRVVAVPAPQPA</sequence>
<keyword evidence="4 6" id="KW-1133">Transmembrane helix</keyword>
<dbReference type="InterPro" id="IPR011701">
    <property type="entry name" value="MFS"/>
</dbReference>
<dbReference type="PANTHER" id="PTHR42718:SF9">
    <property type="entry name" value="MAJOR FACILITATOR SUPERFAMILY MULTIDRUG TRANSPORTER MFSC"/>
    <property type="match status" value="1"/>
</dbReference>
<reference evidence="8" key="1">
    <citation type="submission" date="2022-01" db="EMBL/GenBank/DDBJ databases">
        <title>Microbacterium eymi and Microbacterium rhizovicinus sp. nov., isolated from the rhizospheric soil of Elymus tsukushiensis, a plant native to the Dokdo Islands, Republic of Korea.</title>
        <authorList>
            <person name="Hwang Y.J."/>
        </authorList>
    </citation>
    <scope>NUCLEOTIDE SEQUENCE</scope>
    <source>
        <strain evidence="8">KUDC0405</strain>
    </source>
</reference>
<keyword evidence="3 6" id="KW-0812">Transmembrane</keyword>
<feature type="domain" description="Major facilitator superfamily (MFS) profile" evidence="7">
    <location>
        <begin position="1"/>
        <end position="166"/>
    </location>
</feature>
<dbReference type="Pfam" id="PF07690">
    <property type="entry name" value="MFS_1"/>
    <property type="match status" value="1"/>
</dbReference>
<evidence type="ECO:0000256" key="6">
    <source>
        <dbReference type="SAM" id="Phobius"/>
    </source>
</evidence>
<organism evidence="8 9">
    <name type="scientific">Microbacterium elymi</name>
    <dbReference type="NCBI Taxonomy" id="2909587"/>
    <lineage>
        <taxon>Bacteria</taxon>
        <taxon>Bacillati</taxon>
        <taxon>Actinomycetota</taxon>
        <taxon>Actinomycetes</taxon>
        <taxon>Micrococcales</taxon>
        <taxon>Microbacteriaceae</taxon>
        <taxon>Microbacterium</taxon>
    </lineage>
</organism>
<gene>
    <name evidence="8" type="ORF">L2X98_18455</name>
</gene>
<evidence type="ECO:0000313" key="8">
    <source>
        <dbReference type="EMBL" id="UUT35398.1"/>
    </source>
</evidence>
<feature type="transmembrane region" description="Helical" evidence="6">
    <location>
        <begin position="102"/>
        <end position="123"/>
    </location>
</feature>
<dbReference type="SUPFAM" id="SSF103473">
    <property type="entry name" value="MFS general substrate transporter"/>
    <property type="match status" value="1"/>
</dbReference>
<protein>
    <submittedName>
        <fullName evidence="8">MFS transporter</fullName>
    </submittedName>
</protein>
<evidence type="ECO:0000256" key="1">
    <source>
        <dbReference type="ARBA" id="ARBA00004651"/>
    </source>
</evidence>
<dbReference type="PROSITE" id="PS50850">
    <property type="entry name" value="MFS"/>
    <property type="match status" value="1"/>
</dbReference>
<dbReference type="PANTHER" id="PTHR42718">
    <property type="entry name" value="MAJOR FACILITATOR SUPERFAMILY MULTIDRUG TRANSPORTER MFSC"/>
    <property type="match status" value="1"/>
</dbReference>
<dbReference type="InterPro" id="IPR036259">
    <property type="entry name" value="MFS_trans_sf"/>
</dbReference>
<evidence type="ECO:0000259" key="7">
    <source>
        <dbReference type="PROSITE" id="PS50850"/>
    </source>
</evidence>
<dbReference type="Proteomes" id="UP001054811">
    <property type="component" value="Chromosome"/>
</dbReference>
<name>A0ABY5NJQ3_9MICO</name>
<feature type="transmembrane region" description="Helical" evidence="6">
    <location>
        <begin position="38"/>
        <end position="58"/>
    </location>
</feature>
<keyword evidence="9" id="KW-1185">Reference proteome</keyword>
<keyword evidence="5 6" id="KW-0472">Membrane</keyword>
<evidence type="ECO:0000256" key="5">
    <source>
        <dbReference type="ARBA" id="ARBA00023136"/>
    </source>
</evidence>
<dbReference type="Gene3D" id="1.20.1250.20">
    <property type="entry name" value="MFS general substrate transporter like domains"/>
    <property type="match status" value="1"/>
</dbReference>
<proteinExistence type="predicted"/>
<dbReference type="InterPro" id="IPR020846">
    <property type="entry name" value="MFS_dom"/>
</dbReference>
<evidence type="ECO:0000256" key="3">
    <source>
        <dbReference type="ARBA" id="ARBA00022692"/>
    </source>
</evidence>
<feature type="transmembrane region" description="Helical" evidence="6">
    <location>
        <begin position="143"/>
        <end position="161"/>
    </location>
</feature>